<evidence type="ECO:0000313" key="2">
    <source>
        <dbReference type="Proteomes" id="UP000621799"/>
    </source>
</evidence>
<dbReference type="InterPro" id="IPR010328">
    <property type="entry name" value="DUF928"/>
</dbReference>
<reference evidence="1" key="1">
    <citation type="submission" date="2020-10" db="EMBL/GenBank/DDBJ databases">
        <authorList>
            <person name="Castelo-Branco R."/>
            <person name="Eusebio N."/>
            <person name="Adriana R."/>
            <person name="Vieira A."/>
            <person name="Brugerolle De Fraissinette N."/>
            <person name="Rezende De Castro R."/>
            <person name="Schneider M.P."/>
            <person name="Vasconcelos V."/>
            <person name="Leao P.N."/>
        </authorList>
    </citation>
    <scope>NUCLEOTIDE SEQUENCE</scope>
    <source>
        <strain evidence="1">LEGE 11467</strain>
    </source>
</reference>
<sequence length="277" mass="29979">MSIEKICLHLPISLAVLALGGTMGDPVWAGGVDRLPSEHLELQSGERHLDDLAYQVVFESPPGRSAPSNSVGGGTRSSQVCNNRSTIGLTLLLPQTGLGLTVDSHPAFFVYVPDSDCNYAEFSLFEEDGDQEIVYETRFSIPNAPGIVKVELPEDSPSLEVGQNYSWYVSLALDESSEIDVRFPFAAGTIERVEADSELIGDLENATPLEQAAAYGTKGVWHETIAILAELLESQPNNIELQKQWEDLLQSEDVGLATIAGEPIVECCNLESSDEAL</sequence>
<dbReference type="Proteomes" id="UP000621799">
    <property type="component" value="Unassembled WGS sequence"/>
</dbReference>
<dbReference type="AlphaFoldDB" id="A0A928Z7B5"/>
<dbReference type="EMBL" id="JADEXN010000002">
    <property type="protein sequence ID" value="MBE9039204.1"/>
    <property type="molecule type" value="Genomic_DNA"/>
</dbReference>
<keyword evidence="2" id="KW-1185">Reference proteome</keyword>
<accession>A0A928Z7B5</accession>
<dbReference type="Pfam" id="PF06051">
    <property type="entry name" value="DUF928"/>
    <property type="match status" value="1"/>
</dbReference>
<name>A0A928Z7B5_9CYAN</name>
<gene>
    <name evidence="1" type="ORF">IQ235_00140</name>
</gene>
<comment type="caution">
    <text evidence="1">The sequence shown here is derived from an EMBL/GenBank/DDBJ whole genome shotgun (WGS) entry which is preliminary data.</text>
</comment>
<evidence type="ECO:0000313" key="1">
    <source>
        <dbReference type="EMBL" id="MBE9039204.1"/>
    </source>
</evidence>
<dbReference type="RefSeq" id="WP_264319469.1">
    <property type="nucleotide sequence ID" value="NZ_JADEXN010000002.1"/>
</dbReference>
<protein>
    <submittedName>
        <fullName evidence="1">DUF928 domain-containing protein</fullName>
    </submittedName>
</protein>
<organism evidence="1 2">
    <name type="scientific">Zarconia navalis LEGE 11467</name>
    <dbReference type="NCBI Taxonomy" id="1828826"/>
    <lineage>
        <taxon>Bacteria</taxon>
        <taxon>Bacillati</taxon>
        <taxon>Cyanobacteriota</taxon>
        <taxon>Cyanophyceae</taxon>
        <taxon>Oscillatoriophycideae</taxon>
        <taxon>Oscillatoriales</taxon>
        <taxon>Oscillatoriales incertae sedis</taxon>
        <taxon>Zarconia</taxon>
        <taxon>Zarconia navalis</taxon>
    </lineage>
</organism>
<proteinExistence type="predicted"/>